<dbReference type="InterPro" id="IPR011051">
    <property type="entry name" value="RmlC_Cupin_sf"/>
</dbReference>
<name>A0A6J5YR83_9ZZZZ</name>
<feature type="domain" description="(S)-ureidoglycine aminohydrolase cupin" evidence="1">
    <location>
        <begin position="1"/>
        <end position="67"/>
    </location>
</feature>
<dbReference type="PANTHER" id="PTHR40943">
    <property type="entry name" value="CYTOPLASMIC PROTEIN-RELATED"/>
    <property type="match status" value="1"/>
</dbReference>
<dbReference type="EMBL" id="CAESAJ010000006">
    <property type="protein sequence ID" value="CAB4330383.1"/>
    <property type="molecule type" value="Genomic_DNA"/>
</dbReference>
<evidence type="ECO:0000259" key="1">
    <source>
        <dbReference type="Pfam" id="PF05899"/>
    </source>
</evidence>
<dbReference type="Pfam" id="PF05899">
    <property type="entry name" value="Cupin_3"/>
    <property type="match status" value="1"/>
</dbReference>
<organism evidence="2">
    <name type="scientific">freshwater metagenome</name>
    <dbReference type="NCBI Taxonomy" id="449393"/>
    <lineage>
        <taxon>unclassified sequences</taxon>
        <taxon>metagenomes</taxon>
        <taxon>ecological metagenomes</taxon>
    </lineage>
</organism>
<accession>A0A6J5YR83</accession>
<evidence type="ECO:0000313" key="2">
    <source>
        <dbReference type="EMBL" id="CAB4330383.1"/>
    </source>
</evidence>
<dbReference type="SUPFAM" id="SSF51182">
    <property type="entry name" value="RmlC-like cupins"/>
    <property type="match status" value="1"/>
</dbReference>
<reference evidence="2" key="1">
    <citation type="submission" date="2020-05" db="EMBL/GenBank/DDBJ databases">
        <authorList>
            <person name="Chiriac C."/>
            <person name="Salcher M."/>
            <person name="Ghai R."/>
            <person name="Kavagutti S V."/>
        </authorList>
    </citation>
    <scope>NUCLEOTIDE SEQUENCE</scope>
</reference>
<dbReference type="Gene3D" id="2.60.120.10">
    <property type="entry name" value="Jelly Rolls"/>
    <property type="match status" value="1"/>
</dbReference>
<protein>
    <submittedName>
        <fullName evidence="2">Unannotated protein</fullName>
    </submittedName>
</protein>
<dbReference type="AlphaFoldDB" id="A0A6J5YR83"/>
<gene>
    <name evidence="2" type="ORF">UFOPK3770_00117</name>
</gene>
<dbReference type="InterPro" id="IPR008579">
    <property type="entry name" value="UGlyAH_Cupin_dom"/>
</dbReference>
<dbReference type="PANTHER" id="PTHR40943:SF1">
    <property type="entry name" value="CYTOPLASMIC PROTEIN"/>
    <property type="match status" value="1"/>
</dbReference>
<proteinExistence type="predicted"/>
<dbReference type="InterPro" id="IPR014710">
    <property type="entry name" value="RmlC-like_jellyroll"/>
</dbReference>
<sequence length="72" mass="7996">MGIWECEPGTFTAFRDGFDETAVIVSGRATVTGEDGLVEEVGPGSILATPNNWRGTWVVHETVRKIYNIMYF</sequence>